<protein>
    <submittedName>
        <fullName evidence="1">Uncharacterized protein</fullName>
    </submittedName>
</protein>
<comment type="caution">
    <text evidence="1">The sequence shown here is derived from an EMBL/GenBank/DDBJ whole genome shotgun (WGS) entry which is preliminary data.</text>
</comment>
<dbReference type="OrthoDB" id="8058797at2759"/>
<keyword evidence="2" id="KW-1185">Reference proteome</keyword>
<organism evidence="1 2">
    <name type="scientific">Cordyceps confragosa</name>
    <name type="common">Lecanicillium lecanii</name>
    <dbReference type="NCBI Taxonomy" id="2714763"/>
    <lineage>
        <taxon>Eukaryota</taxon>
        <taxon>Fungi</taxon>
        <taxon>Dikarya</taxon>
        <taxon>Ascomycota</taxon>
        <taxon>Pezizomycotina</taxon>
        <taxon>Sordariomycetes</taxon>
        <taxon>Hypocreomycetidae</taxon>
        <taxon>Hypocreales</taxon>
        <taxon>Cordycipitaceae</taxon>
        <taxon>Akanthomyces</taxon>
    </lineage>
</organism>
<gene>
    <name evidence="1" type="ORF">LLEC1_01466</name>
</gene>
<sequence length="90" mass="10243">MAFTVLHTHRLPVGCQGSMAILSWRISASERRDTSVIPKSVSPERIAANFASSAWELTPEDHDLISSIEDRCRVYPDDWLPAQVFWEEDN</sequence>
<dbReference type="EMBL" id="LUKN01004472">
    <property type="protein sequence ID" value="OAQ95944.1"/>
    <property type="molecule type" value="Genomic_DNA"/>
</dbReference>
<evidence type="ECO:0000313" key="1">
    <source>
        <dbReference type="EMBL" id="OAQ95944.1"/>
    </source>
</evidence>
<reference evidence="1 2" key="1">
    <citation type="submission" date="2016-03" db="EMBL/GenBank/DDBJ databases">
        <title>Fine-scale spatial genetic structure of a fungal parasite of coffee scale insects.</title>
        <authorList>
            <person name="Jackson D."/>
            <person name="Zemenick K.A."/>
            <person name="Malloure B."/>
            <person name="Quandt C.A."/>
            <person name="James T.Y."/>
        </authorList>
    </citation>
    <scope>NUCLEOTIDE SEQUENCE [LARGE SCALE GENOMIC DNA]</scope>
    <source>
        <strain evidence="1 2">UM487</strain>
    </source>
</reference>
<dbReference type="Proteomes" id="UP000243081">
    <property type="component" value="Unassembled WGS sequence"/>
</dbReference>
<accession>A0A179I158</accession>
<dbReference type="AlphaFoldDB" id="A0A179I158"/>
<proteinExistence type="predicted"/>
<dbReference type="SUPFAM" id="SSF51430">
    <property type="entry name" value="NAD(P)-linked oxidoreductase"/>
    <property type="match status" value="1"/>
</dbReference>
<evidence type="ECO:0000313" key="2">
    <source>
        <dbReference type="Proteomes" id="UP000243081"/>
    </source>
</evidence>
<name>A0A179I158_CORDF</name>
<dbReference type="InterPro" id="IPR036812">
    <property type="entry name" value="NAD(P)_OxRdtase_dom_sf"/>
</dbReference>
<dbReference type="Gene3D" id="3.20.20.100">
    <property type="entry name" value="NADP-dependent oxidoreductase domain"/>
    <property type="match status" value="1"/>
</dbReference>